<comment type="caution">
    <text evidence="2">The sequence shown here is derived from an EMBL/GenBank/DDBJ whole genome shotgun (WGS) entry which is preliminary data.</text>
</comment>
<organism evidence="2 3">
    <name type="scientific">Odynerus spinipes</name>
    <dbReference type="NCBI Taxonomy" id="1348599"/>
    <lineage>
        <taxon>Eukaryota</taxon>
        <taxon>Metazoa</taxon>
        <taxon>Ecdysozoa</taxon>
        <taxon>Arthropoda</taxon>
        <taxon>Hexapoda</taxon>
        <taxon>Insecta</taxon>
        <taxon>Pterygota</taxon>
        <taxon>Neoptera</taxon>
        <taxon>Endopterygota</taxon>
        <taxon>Hymenoptera</taxon>
        <taxon>Apocrita</taxon>
        <taxon>Aculeata</taxon>
        <taxon>Vespoidea</taxon>
        <taxon>Vespidae</taxon>
        <taxon>Eumeninae</taxon>
        <taxon>Odynerus</taxon>
    </lineage>
</organism>
<dbReference type="AlphaFoldDB" id="A0AAD9VLV4"/>
<gene>
    <name evidence="2" type="ORF">KPH14_012637</name>
</gene>
<evidence type="ECO:0000313" key="3">
    <source>
        <dbReference type="Proteomes" id="UP001258017"/>
    </source>
</evidence>
<dbReference type="Proteomes" id="UP001258017">
    <property type="component" value="Unassembled WGS sequence"/>
</dbReference>
<reference evidence="2" key="1">
    <citation type="submission" date="2021-08" db="EMBL/GenBank/DDBJ databases">
        <authorList>
            <person name="Misof B."/>
            <person name="Oliver O."/>
            <person name="Podsiadlowski L."/>
            <person name="Donath A."/>
            <person name="Peters R."/>
            <person name="Mayer C."/>
            <person name="Rust J."/>
            <person name="Gunkel S."/>
            <person name="Lesny P."/>
            <person name="Martin S."/>
            <person name="Oeyen J.P."/>
            <person name="Petersen M."/>
            <person name="Panagiotis P."/>
            <person name="Wilbrandt J."/>
            <person name="Tanja T."/>
        </authorList>
    </citation>
    <scope>NUCLEOTIDE SEQUENCE</scope>
    <source>
        <strain evidence="2">GBR_01_08_01A</strain>
        <tissue evidence="2">Thorax + abdomen</tissue>
    </source>
</reference>
<accession>A0AAD9VLV4</accession>
<keyword evidence="3" id="KW-1185">Reference proteome</keyword>
<protein>
    <submittedName>
        <fullName evidence="2">Uncharacterized protein</fullName>
    </submittedName>
</protein>
<reference evidence="2" key="2">
    <citation type="journal article" date="2023" name="Commun. Biol.">
        <title>Intrasexual cuticular hydrocarbon dimorphism in a wasp sheds light on hydrocarbon biosynthesis genes in Hymenoptera.</title>
        <authorList>
            <person name="Moris V.C."/>
            <person name="Podsiadlowski L."/>
            <person name="Martin S."/>
            <person name="Oeyen J.P."/>
            <person name="Donath A."/>
            <person name="Petersen M."/>
            <person name="Wilbrandt J."/>
            <person name="Misof B."/>
            <person name="Liedtke D."/>
            <person name="Thamm M."/>
            <person name="Scheiner R."/>
            <person name="Schmitt T."/>
            <person name="Niehuis O."/>
        </authorList>
    </citation>
    <scope>NUCLEOTIDE SEQUENCE</scope>
    <source>
        <strain evidence="2">GBR_01_08_01A</strain>
    </source>
</reference>
<feature type="region of interest" description="Disordered" evidence="1">
    <location>
        <begin position="50"/>
        <end position="70"/>
    </location>
</feature>
<dbReference type="EMBL" id="JAIFRP010000236">
    <property type="protein sequence ID" value="KAK2578540.1"/>
    <property type="molecule type" value="Genomic_DNA"/>
</dbReference>
<proteinExistence type="predicted"/>
<evidence type="ECO:0000313" key="2">
    <source>
        <dbReference type="EMBL" id="KAK2578540.1"/>
    </source>
</evidence>
<name>A0AAD9VLV4_9HYME</name>
<evidence type="ECO:0000256" key="1">
    <source>
        <dbReference type="SAM" id="MobiDB-lite"/>
    </source>
</evidence>
<sequence length="97" mass="10905">MSDPKSKSKKLEIEAVEVEEEILFEEEIPTVVERDPLSIVGDDMECTAPDLKRKKQCSPENGSSAPISELSETLRYGTEVSDNENVFKVMSEIKKKD</sequence>